<evidence type="ECO:0000256" key="4">
    <source>
        <dbReference type="ARBA" id="ARBA00007812"/>
    </source>
</evidence>
<dbReference type="SUPFAM" id="SSF52467">
    <property type="entry name" value="DHS-like NAD/FAD-binding domain"/>
    <property type="match status" value="1"/>
</dbReference>
<evidence type="ECO:0000256" key="5">
    <source>
        <dbReference type="ARBA" id="ARBA00020054"/>
    </source>
</evidence>
<evidence type="ECO:0000259" key="14">
    <source>
        <dbReference type="Pfam" id="PF02775"/>
    </source>
</evidence>
<comment type="caution">
    <text evidence="16">The sequence shown here is derived from an EMBL/GenBank/DDBJ whole genome shotgun (WGS) entry which is preliminary data.</text>
</comment>
<evidence type="ECO:0000256" key="7">
    <source>
        <dbReference type="ARBA" id="ARBA00022793"/>
    </source>
</evidence>
<evidence type="ECO:0000256" key="11">
    <source>
        <dbReference type="PIRSR" id="PIRSR036565-2"/>
    </source>
</evidence>
<comment type="function">
    <text evidence="3">Decarboxylates branched-chain and aromatic alpha-keto acids to aldehydes.</text>
</comment>
<evidence type="ECO:0000256" key="1">
    <source>
        <dbReference type="ARBA" id="ARBA00001920"/>
    </source>
</evidence>
<organism evidence="16 17">
    <name type="scientific">Alkalicoccus urumqiensis</name>
    <name type="common">Bacillus urumqiensis</name>
    <dbReference type="NCBI Taxonomy" id="1548213"/>
    <lineage>
        <taxon>Bacteria</taxon>
        <taxon>Bacillati</taxon>
        <taxon>Bacillota</taxon>
        <taxon>Bacilli</taxon>
        <taxon>Bacillales</taxon>
        <taxon>Bacillaceae</taxon>
        <taxon>Alkalicoccus</taxon>
    </lineage>
</organism>
<dbReference type="RefSeq" id="WP_105958521.1">
    <property type="nucleotide sequence ID" value="NZ_PVNS01000004.1"/>
</dbReference>
<dbReference type="InterPro" id="IPR029061">
    <property type="entry name" value="THDP-binding"/>
</dbReference>
<feature type="domain" description="Thiamine pyrophosphate enzyme N-terminal TPP-binding" evidence="15">
    <location>
        <begin position="5"/>
        <end position="108"/>
    </location>
</feature>
<feature type="domain" description="Thiamine pyrophosphate enzyme TPP-binding" evidence="14">
    <location>
        <begin position="376"/>
        <end position="518"/>
    </location>
</feature>
<evidence type="ECO:0000256" key="3">
    <source>
        <dbReference type="ARBA" id="ARBA00002938"/>
    </source>
</evidence>
<evidence type="ECO:0000259" key="15">
    <source>
        <dbReference type="Pfam" id="PF02776"/>
    </source>
</evidence>
<evidence type="ECO:0000259" key="13">
    <source>
        <dbReference type="Pfam" id="PF00205"/>
    </source>
</evidence>
<dbReference type="InterPro" id="IPR047213">
    <property type="entry name" value="TPP_PYR_PDC_IPDC-like"/>
</dbReference>
<feature type="binding site" evidence="11">
    <location>
        <position position="429"/>
    </location>
    <ligand>
        <name>Mg(2+)</name>
        <dbReference type="ChEBI" id="CHEBI:18420"/>
    </ligand>
</feature>
<dbReference type="InterPro" id="IPR012110">
    <property type="entry name" value="PDC/IPDC-like"/>
</dbReference>
<dbReference type="SUPFAM" id="SSF52518">
    <property type="entry name" value="Thiamin diphosphate-binding fold (THDP-binding)"/>
    <property type="match status" value="2"/>
</dbReference>
<name>A0A2P6MJ78_ALKUR</name>
<dbReference type="GO" id="GO:0030976">
    <property type="term" value="F:thiamine pyrophosphate binding"/>
    <property type="evidence" value="ECO:0007669"/>
    <property type="project" value="InterPro"/>
</dbReference>
<dbReference type="PIRSF" id="PIRSF036565">
    <property type="entry name" value="Pyruvt_ip_decrb"/>
    <property type="match status" value="1"/>
</dbReference>
<comment type="similarity">
    <text evidence="4 12">Belongs to the TPP enzyme family.</text>
</comment>
<dbReference type="InterPro" id="IPR011766">
    <property type="entry name" value="TPP_enzyme_TPP-bd"/>
</dbReference>
<evidence type="ECO:0000256" key="2">
    <source>
        <dbReference type="ARBA" id="ARBA00001964"/>
    </source>
</evidence>
<evidence type="ECO:0000256" key="8">
    <source>
        <dbReference type="ARBA" id="ARBA00022842"/>
    </source>
</evidence>
<protein>
    <recommendedName>
        <fullName evidence="5">Alpha-keto-acid decarboxylase</fullName>
    </recommendedName>
</protein>
<proteinExistence type="inferred from homology"/>
<dbReference type="OrthoDB" id="4494979at2"/>
<evidence type="ECO:0000256" key="9">
    <source>
        <dbReference type="ARBA" id="ARBA00023052"/>
    </source>
</evidence>
<keyword evidence="8 11" id="KW-0460">Magnesium</keyword>
<keyword evidence="6 11" id="KW-0479">Metal-binding</keyword>
<comment type="cofactor">
    <cofactor evidence="11">
        <name>Mg(2+)</name>
        <dbReference type="ChEBI" id="CHEBI:18420"/>
    </cofactor>
    <text evidence="11">Binds 1 Mg(2+) per subunit.</text>
</comment>
<dbReference type="GO" id="GO:0005829">
    <property type="term" value="C:cytosol"/>
    <property type="evidence" value="ECO:0007669"/>
    <property type="project" value="TreeGrafter"/>
</dbReference>
<dbReference type="Pfam" id="PF02775">
    <property type="entry name" value="TPP_enzyme_C"/>
    <property type="match status" value="1"/>
</dbReference>
<dbReference type="InterPro" id="IPR029035">
    <property type="entry name" value="DHS-like_NAD/FAD-binding_dom"/>
</dbReference>
<comment type="cofactor">
    <cofactor evidence="1">
        <name>a metal cation</name>
        <dbReference type="ChEBI" id="CHEBI:25213"/>
    </cofactor>
</comment>
<dbReference type="PROSITE" id="PS00187">
    <property type="entry name" value="TPP_ENZYMES"/>
    <property type="match status" value="1"/>
</dbReference>
<dbReference type="CDD" id="cd07038">
    <property type="entry name" value="TPP_PYR_PDC_IPDC_like"/>
    <property type="match status" value="1"/>
</dbReference>
<gene>
    <name evidence="16" type="ORF">C6I21_05880</name>
</gene>
<keyword evidence="7" id="KW-0210">Decarboxylase</keyword>
<dbReference type="InterPro" id="IPR012000">
    <property type="entry name" value="Thiamin_PyroP_enz_cen_dom"/>
</dbReference>
<evidence type="ECO:0000256" key="12">
    <source>
        <dbReference type="RuleBase" id="RU362132"/>
    </source>
</evidence>
<reference evidence="16 17" key="1">
    <citation type="submission" date="2018-03" db="EMBL/GenBank/DDBJ databases">
        <title>Bacillus urumqiensis sp. nov., a moderately haloalkaliphilic bacterium isolated from a salt lake.</title>
        <authorList>
            <person name="Zhao B."/>
            <person name="Liao Z."/>
        </authorList>
    </citation>
    <scope>NUCLEOTIDE SEQUENCE [LARGE SCALE GENOMIC DNA]</scope>
    <source>
        <strain evidence="16 17">BZ-SZ-XJ18</strain>
    </source>
</reference>
<keyword evidence="17" id="KW-1185">Reference proteome</keyword>
<dbReference type="GO" id="GO:0004737">
    <property type="term" value="F:pyruvate decarboxylase activity"/>
    <property type="evidence" value="ECO:0007669"/>
    <property type="project" value="TreeGrafter"/>
</dbReference>
<dbReference type="Pfam" id="PF00205">
    <property type="entry name" value="TPP_enzyme_M"/>
    <property type="match status" value="1"/>
</dbReference>
<evidence type="ECO:0000256" key="6">
    <source>
        <dbReference type="ARBA" id="ARBA00022723"/>
    </source>
</evidence>
<evidence type="ECO:0000256" key="10">
    <source>
        <dbReference type="ARBA" id="ARBA00023239"/>
    </source>
</evidence>
<dbReference type="InterPro" id="IPR000399">
    <property type="entry name" value="TPP-bd_CS"/>
</dbReference>
<dbReference type="Proteomes" id="UP000243650">
    <property type="component" value="Unassembled WGS sequence"/>
</dbReference>
<evidence type="ECO:0000313" key="17">
    <source>
        <dbReference type="Proteomes" id="UP000243650"/>
    </source>
</evidence>
<feature type="binding site" evidence="11">
    <location>
        <position position="458"/>
    </location>
    <ligand>
        <name>Mg(2+)</name>
        <dbReference type="ChEBI" id="CHEBI:18420"/>
    </ligand>
</feature>
<dbReference type="Gene3D" id="3.40.50.970">
    <property type="match status" value="2"/>
</dbReference>
<dbReference type="GO" id="GO:0000949">
    <property type="term" value="P:aromatic amino acid family catabolic process to alcohol via Ehrlich pathway"/>
    <property type="evidence" value="ECO:0007669"/>
    <property type="project" value="TreeGrafter"/>
</dbReference>
<evidence type="ECO:0000313" key="16">
    <source>
        <dbReference type="EMBL" id="PRO66331.1"/>
    </source>
</evidence>
<dbReference type="AlphaFoldDB" id="A0A2P6MJ78"/>
<dbReference type="EMBL" id="PVNS01000004">
    <property type="protein sequence ID" value="PRO66331.1"/>
    <property type="molecule type" value="Genomic_DNA"/>
</dbReference>
<dbReference type="PANTHER" id="PTHR43452:SF30">
    <property type="entry name" value="PYRUVATE DECARBOXYLASE ISOZYME 1-RELATED"/>
    <property type="match status" value="1"/>
</dbReference>
<feature type="binding site" evidence="11">
    <location>
        <position position="456"/>
    </location>
    <ligand>
        <name>Mg(2+)</name>
        <dbReference type="ChEBI" id="CHEBI:18420"/>
    </ligand>
</feature>
<keyword evidence="9 12" id="KW-0786">Thiamine pyrophosphate</keyword>
<keyword evidence="10" id="KW-0456">Lyase</keyword>
<dbReference type="Gene3D" id="3.40.50.1220">
    <property type="entry name" value="TPP-binding domain"/>
    <property type="match status" value="1"/>
</dbReference>
<dbReference type="GO" id="GO:0000287">
    <property type="term" value="F:magnesium ion binding"/>
    <property type="evidence" value="ECO:0007669"/>
    <property type="project" value="InterPro"/>
</dbReference>
<sequence length="541" mass="59441">MKTTTVKAWLFDCIRDAGIKIVFGLPGDYNFGLCDEIETREDLRMMHMRNELNAGYAADGYARATGAAAMITTYGVGDLSAVNATAGAFSESVPLIHVVGSPDSDVLEDGKLVHHSLMNGDTDAYLRMHEPITAAAERITAETAAETIPRLIDLALTERKPVYIEVPQDTADAEITLTGPEEKQEVENVDSWWAADAVHKAVEEAERPVLLVDVGVSRFLQEEAVLQFSRVYQLPTYQTMQGKSAFPEDEPQYGGVYGAAFGPEYIRKQVEEADVIVTAGLLLSDFNTSKFQAELDENKRIDLQPDHTMLFGERIDQALMTDVLRELGKRESARGKVELETPKLVKHSAKNQRLSSTVYYPILEEALPKGGILTVDTGSFSYGMPYVKLPEGCRMFSQGSWQSIGYALPAAVGAAAAEPETPVWCMIGDGALQLTVQELSTMHVEKMAVKIFILNNLGYAVERRLHPGRPHADYNDIPLWDYAAVTAAFAPGAVVDRAETAGELEDVLAKQVDGLHVIELVVDDEMDVPFHLQNLSESIEE</sequence>
<comment type="cofactor">
    <cofactor evidence="2">
        <name>thiamine diphosphate</name>
        <dbReference type="ChEBI" id="CHEBI:58937"/>
    </cofactor>
</comment>
<dbReference type="InterPro" id="IPR012001">
    <property type="entry name" value="Thiamin_PyroP_enz_TPP-bd_dom"/>
</dbReference>
<dbReference type="PANTHER" id="PTHR43452">
    <property type="entry name" value="PYRUVATE DECARBOXYLASE"/>
    <property type="match status" value="1"/>
</dbReference>
<accession>A0A2P6MJ78</accession>
<dbReference type="Pfam" id="PF02776">
    <property type="entry name" value="TPP_enzyme_N"/>
    <property type="match status" value="1"/>
</dbReference>
<feature type="domain" description="Thiamine pyrophosphate enzyme central" evidence="13">
    <location>
        <begin position="197"/>
        <end position="323"/>
    </location>
</feature>